<gene>
    <name evidence="2" type="ORF">Harvfovirus3_47</name>
</gene>
<reference evidence="2" key="1">
    <citation type="submission" date="2018-10" db="EMBL/GenBank/DDBJ databases">
        <title>Hidden diversity of soil giant viruses.</title>
        <authorList>
            <person name="Schulz F."/>
            <person name="Alteio L."/>
            <person name="Goudeau D."/>
            <person name="Ryan E.M."/>
            <person name="Malmstrom R.R."/>
            <person name="Blanchard J."/>
            <person name="Woyke T."/>
        </authorList>
    </citation>
    <scope>NUCLEOTIDE SEQUENCE</scope>
    <source>
        <strain evidence="2">HAV1</strain>
    </source>
</reference>
<organism evidence="2">
    <name type="scientific">Harvfovirus sp</name>
    <dbReference type="NCBI Taxonomy" id="2487768"/>
    <lineage>
        <taxon>Viruses</taxon>
        <taxon>Varidnaviria</taxon>
        <taxon>Bamfordvirae</taxon>
        <taxon>Nucleocytoviricota</taxon>
        <taxon>Megaviricetes</taxon>
        <taxon>Imitervirales</taxon>
        <taxon>Mimiviridae</taxon>
        <taxon>Klosneuvirinae</taxon>
    </lineage>
</organism>
<accession>A0A3G5A0C2</accession>
<keyword evidence="1" id="KW-0175">Coiled coil</keyword>
<sequence length="171" mass="19637">MSDSVAIAFHRGEIKFHQDKLNQLLEEKKVADKRPESAIAAEAKRFDELKMKWQPFIEEALRRFSQKLPIPQSLLDASGKHEKGLRAFVSIVKQKHNQDLLQGMKFLGCTWSLRDDEDEDRCWWGFTVDPSCCNCGAGKFSWCTDSIDWFTTEFSLHSTTPVGHAKDVRFG</sequence>
<feature type="coiled-coil region" evidence="1">
    <location>
        <begin position="7"/>
        <end position="34"/>
    </location>
</feature>
<name>A0A3G5A0C2_9VIRU</name>
<evidence type="ECO:0000256" key="1">
    <source>
        <dbReference type="SAM" id="Coils"/>
    </source>
</evidence>
<dbReference type="EMBL" id="MK072245">
    <property type="protein sequence ID" value="AYV80602.1"/>
    <property type="molecule type" value="Genomic_DNA"/>
</dbReference>
<proteinExistence type="predicted"/>
<protein>
    <submittedName>
        <fullName evidence="2">Uncharacterized protein</fullName>
    </submittedName>
</protein>
<evidence type="ECO:0000313" key="2">
    <source>
        <dbReference type="EMBL" id="AYV80602.1"/>
    </source>
</evidence>